<accession>A0A3Q0JG28</accession>
<dbReference type="KEGG" id="dci:113471991"/>
<proteinExistence type="predicted"/>
<evidence type="ECO:0000313" key="2">
    <source>
        <dbReference type="RefSeq" id="XP_026687324.1"/>
    </source>
</evidence>
<keyword evidence="1" id="KW-1185">Reference proteome</keyword>
<dbReference type="GeneID" id="113471991"/>
<organism evidence="1 2">
    <name type="scientific">Diaphorina citri</name>
    <name type="common">Asian citrus psyllid</name>
    <dbReference type="NCBI Taxonomy" id="121845"/>
    <lineage>
        <taxon>Eukaryota</taxon>
        <taxon>Metazoa</taxon>
        <taxon>Ecdysozoa</taxon>
        <taxon>Arthropoda</taxon>
        <taxon>Hexapoda</taxon>
        <taxon>Insecta</taxon>
        <taxon>Pterygota</taxon>
        <taxon>Neoptera</taxon>
        <taxon>Paraneoptera</taxon>
        <taxon>Hemiptera</taxon>
        <taxon>Sternorrhyncha</taxon>
        <taxon>Psylloidea</taxon>
        <taxon>Psyllidae</taxon>
        <taxon>Diaphorininae</taxon>
        <taxon>Diaphorina</taxon>
    </lineage>
</organism>
<reference evidence="2" key="1">
    <citation type="submission" date="2025-08" db="UniProtKB">
        <authorList>
            <consortium name="RefSeq"/>
        </authorList>
    </citation>
    <scope>IDENTIFICATION</scope>
</reference>
<dbReference type="Proteomes" id="UP000079169">
    <property type="component" value="Unplaced"/>
</dbReference>
<sequence length="139" mass="15490">MVGNPYNPGYMPDYKTPFTSNMNLWQRIQNTYVALYLTLYQSLQMKKIKSMFMGDAPNVASPTYASILSRHCLLSSSSCCTCRLTSSNVCPYVSLSSRSSPSTVADFWVSSPTWGIENIQNRIEWVCCGTGRTGLRVGT</sequence>
<protein>
    <submittedName>
        <fullName evidence="2">Uncharacterized protein LOC113471991</fullName>
    </submittedName>
</protein>
<gene>
    <name evidence="2" type="primary">LOC113471991</name>
</gene>
<dbReference type="PaxDb" id="121845-A0A3Q0JG28"/>
<dbReference type="AlphaFoldDB" id="A0A3Q0JG28"/>
<evidence type="ECO:0000313" key="1">
    <source>
        <dbReference type="Proteomes" id="UP000079169"/>
    </source>
</evidence>
<dbReference type="RefSeq" id="XP_026687324.1">
    <property type="nucleotide sequence ID" value="XM_026831523.1"/>
</dbReference>
<name>A0A3Q0JG28_DIACI</name>